<dbReference type="PANTHER" id="PTHR21310">
    <property type="entry name" value="AMINOGLYCOSIDE PHOSPHOTRANSFERASE-RELATED-RELATED"/>
    <property type="match status" value="1"/>
</dbReference>
<feature type="domain" description="Aminoglycoside phosphotransferase" evidence="1">
    <location>
        <begin position="54"/>
        <end position="230"/>
    </location>
</feature>
<sequence>MHQQPFFKEKIPLAISQLRTDKQIPLLNKHFDGGQCRVFKVDFVDGESWAIRVPLFVRHASRETIIHLIDSEARVLEELETKGFRWAAKLRGCSLTFDNAVGYPFLALTWISGSQLSWSDDFPTRPLRDKVLSQVAMIHASLIECTKETRVNATDHFTRIIQTKFRRVGSGLLPEITEQDCLDQMNILPDVLLPELDDAPFAMDHGDLSPQNILIDAQHNITGIIDWGFSAKVPFQQAASFPRILRLQHFALPPSLVLQRDRETYITTLRSQTSQAGAWMALALSSEDVDFQAFEEKPLDPSVNFSDVPDNRVTMIIGKGQMVYWQGSNVTVYEVDDEGNEKTRKLFGMPNGQGVAQDGVKLYITKGKVTESV</sequence>
<evidence type="ECO:0000259" key="1">
    <source>
        <dbReference type="Pfam" id="PF01636"/>
    </source>
</evidence>
<organism evidence="2 3">
    <name type="scientific">Penicillium frequentans</name>
    <dbReference type="NCBI Taxonomy" id="3151616"/>
    <lineage>
        <taxon>Eukaryota</taxon>
        <taxon>Fungi</taxon>
        <taxon>Dikarya</taxon>
        <taxon>Ascomycota</taxon>
        <taxon>Pezizomycotina</taxon>
        <taxon>Eurotiomycetes</taxon>
        <taxon>Eurotiomycetidae</taxon>
        <taxon>Eurotiales</taxon>
        <taxon>Aspergillaceae</taxon>
        <taxon>Penicillium</taxon>
    </lineage>
</organism>
<dbReference type="Pfam" id="PF01636">
    <property type="entry name" value="APH"/>
    <property type="match status" value="1"/>
</dbReference>
<dbReference type="SUPFAM" id="SSF56112">
    <property type="entry name" value="Protein kinase-like (PK-like)"/>
    <property type="match status" value="1"/>
</dbReference>
<evidence type="ECO:0000313" key="3">
    <source>
        <dbReference type="Proteomes" id="UP001220324"/>
    </source>
</evidence>
<dbReference type="AlphaFoldDB" id="A0AAD6CNX2"/>
<keyword evidence="3" id="KW-1185">Reference proteome</keyword>
<dbReference type="InterPro" id="IPR051678">
    <property type="entry name" value="AGP_Transferase"/>
</dbReference>
<dbReference type="EMBL" id="JAQIZZ010000007">
    <property type="protein sequence ID" value="KAJ5532373.1"/>
    <property type="molecule type" value="Genomic_DNA"/>
</dbReference>
<dbReference type="InterPro" id="IPR011009">
    <property type="entry name" value="Kinase-like_dom_sf"/>
</dbReference>
<accession>A0AAD6CNX2</accession>
<dbReference type="Gene3D" id="3.90.1200.10">
    <property type="match status" value="1"/>
</dbReference>
<reference evidence="2 3" key="1">
    <citation type="journal article" date="2023" name="IMA Fungus">
        <title>Comparative genomic study of the Penicillium genus elucidates a diverse pangenome and 15 lateral gene transfer events.</title>
        <authorList>
            <person name="Petersen C."/>
            <person name="Sorensen T."/>
            <person name="Nielsen M.R."/>
            <person name="Sondergaard T.E."/>
            <person name="Sorensen J.L."/>
            <person name="Fitzpatrick D.A."/>
            <person name="Frisvad J.C."/>
            <person name="Nielsen K.L."/>
        </authorList>
    </citation>
    <scope>NUCLEOTIDE SEQUENCE [LARGE SCALE GENOMIC DNA]</scope>
    <source>
        <strain evidence="2 3">IBT 35679</strain>
    </source>
</reference>
<protein>
    <recommendedName>
        <fullName evidence="1">Aminoglycoside phosphotransferase domain-containing protein</fullName>
    </recommendedName>
</protein>
<dbReference type="InterPro" id="IPR002575">
    <property type="entry name" value="Aminoglycoside_PTrfase"/>
</dbReference>
<comment type="caution">
    <text evidence="2">The sequence shown here is derived from an EMBL/GenBank/DDBJ whole genome shotgun (WGS) entry which is preliminary data.</text>
</comment>
<name>A0AAD6CNX2_9EURO</name>
<proteinExistence type="predicted"/>
<evidence type="ECO:0000313" key="2">
    <source>
        <dbReference type="EMBL" id="KAJ5532373.1"/>
    </source>
</evidence>
<gene>
    <name evidence="2" type="ORF">N7494_008925</name>
</gene>
<dbReference type="Proteomes" id="UP001220324">
    <property type="component" value="Unassembled WGS sequence"/>
</dbReference>